<proteinExistence type="predicted"/>
<name>A0A8E2B3B0_9PSEU</name>
<feature type="transmembrane region" description="Helical" evidence="6">
    <location>
        <begin position="167"/>
        <end position="185"/>
    </location>
</feature>
<keyword evidence="3 6" id="KW-0812">Transmembrane</keyword>
<dbReference type="GO" id="GO:0022857">
    <property type="term" value="F:transmembrane transporter activity"/>
    <property type="evidence" value="ECO:0007669"/>
    <property type="project" value="InterPro"/>
</dbReference>
<evidence type="ECO:0000256" key="5">
    <source>
        <dbReference type="ARBA" id="ARBA00023136"/>
    </source>
</evidence>
<feature type="transmembrane region" description="Helical" evidence="6">
    <location>
        <begin position="239"/>
        <end position="263"/>
    </location>
</feature>
<feature type="transmembrane region" description="Helical" evidence="6">
    <location>
        <begin position="383"/>
        <end position="403"/>
    </location>
</feature>
<dbReference type="Gene3D" id="1.20.1740.10">
    <property type="entry name" value="Amino acid/polyamine transporter I"/>
    <property type="match status" value="1"/>
</dbReference>
<feature type="transmembrane region" description="Helical" evidence="6">
    <location>
        <begin position="448"/>
        <end position="467"/>
    </location>
</feature>
<feature type="transmembrane region" description="Helical" evidence="6">
    <location>
        <begin position="348"/>
        <end position="371"/>
    </location>
</feature>
<dbReference type="Pfam" id="PF13520">
    <property type="entry name" value="AA_permease_2"/>
    <property type="match status" value="1"/>
</dbReference>
<feature type="transmembrane region" description="Helical" evidence="6">
    <location>
        <begin position="21"/>
        <end position="47"/>
    </location>
</feature>
<keyword evidence="2" id="KW-1003">Cell membrane</keyword>
<gene>
    <name evidence="7" type="ORF">H5411_15555</name>
</gene>
<dbReference type="PANTHER" id="PTHR42770">
    <property type="entry name" value="AMINO ACID TRANSPORTER-RELATED"/>
    <property type="match status" value="1"/>
</dbReference>
<feature type="transmembrane region" description="Helical" evidence="6">
    <location>
        <begin position="104"/>
        <end position="125"/>
    </location>
</feature>
<dbReference type="PIRSF" id="PIRSF006060">
    <property type="entry name" value="AA_transporter"/>
    <property type="match status" value="1"/>
</dbReference>
<comment type="caution">
    <text evidence="7">The sequence shown here is derived from an EMBL/GenBank/DDBJ whole genome shotgun (WGS) entry which is preliminary data.</text>
</comment>
<keyword evidence="5 6" id="KW-0472">Membrane</keyword>
<evidence type="ECO:0000256" key="6">
    <source>
        <dbReference type="SAM" id="Phobius"/>
    </source>
</evidence>
<dbReference type="InterPro" id="IPR050367">
    <property type="entry name" value="APC_superfamily"/>
</dbReference>
<evidence type="ECO:0000256" key="4">
    <source>
        <dbReference type="ARBA" id="ARBA00022989"/>
    </source>
</evidence>
<feature type="transmembrane region" description="Helical" evidence="6">
    <location>
        <begin position="205"/>
        <end position="227"/>
    </location>
</feature>
<reference evidence="7 8" key="1">
    <citation type="submission" date="2020-08" db="EMBL/GenBank/DDBJ databases">
        <title>Amycolatopsis echigonensis JCM 21831.</title>
        <authorList>
            <person name="Tedsree N."/>
            <person name="Kuncharoen N."/>
            <person name="Likhitwitayawuid K."/>
            <person name="Tanasupawat S."/>
        </authorList>
    </citation>
    <scope>NUCLEOTIDE SEQUENCE [LARGE SCALE GENOMIC DNA]</scope>
    <source>
        <strain evidence="7 8">JCM 21831</strain>
    </source>
</reference>
<evidence type="ECO:0000313" key="7">
    <source>
        <dbReference type="EMBL" id="MBB2500536.1"/>
    </source>
</evidence>
<protein>
    <submittedName>
        <fullName evidence="7">APC family permease</fullName>
    </submittedName>
</protein>
<feature type="transmembrane region" description="Helical" evidence="6">
    <location>
        <begin position="415"/>
        <end position="436"/>
    </location>
</feature>
<feature type="transmembrane region" description="Helical" evidence="6">
    <location>
        <begin position="53"/>
        <end position="70"/>
    </location>
</feature>
<evidence type="ECO:0000256" key="1">
    <source>
        <dbReference type="ARBA" id="ARBA00004651"/>
    </source>
</evidence>
<feature type="transmembrane region" description="Helical" evidence="6">
    <location>
        <begin position="301"/>
        <end position="327"/>
    </location>
</feature>
<accession>A0A8E2B3B0</accession>
<dbReference type="GO" id="GO:0005886">
    <property type="term" value="C:plasma membrane"/>
    <property type="evidence" value="ECO:0007669"/>
    <property type="project" value="UniProtKB-SubCell"/>
</dbReference>
<comment type="subcellular location">
    <subcellularLocation>
        <location evidence="1">Cell membrane</location>
        <topology evidence="1">Multi-pass membrane protein</topology>
    </subcellularLocation>
</comment>
<dbReference type="InterPro" id="IPR002293">
    <property type="entry name" value="AA/rel_permease1"/>
</dbReference>
<sequence length="491" mass="51705">MTDLTEHREVQLRRDAIGLGGALAGTLANMAPVEGIFIVVVLVAAAMGTFTPWAFLLGALGILLTGWNVAQLARRVPTAGSYVAFAYHGAGSIARGLSRPAAAFTFYLSIMSGPVTIAAVVVFLGSWVQTALGLPNFWWPVFALLAVALTLPVVLRGAAASVRTSLLLFLLEAVGLALVSAVILVRSHASLGAPLHARGGQPGGWAGLIGITFATSVSGFIGWENAAAMADEIKRPRRVVPIAILSSIVVVALLYVLATWAAVSGYADWLGPLKGMARLGDLTNAAPYVELADHYAPWLTWLVYLIGFLSPAACYLAAITSCSRWTFASARAGLLPRPLAKVSPRSQVPAAAVWLWTAAVTALIVVPYFLADGNAVTVSAYEAGIGTVPLLLVYLLTSLYTPFYVRKHDRGEFSVVKHVLPAVLAVALVGYGVYEFVLPTQPPPANRFWIYIGLIFVAAIAFAAVAVRRGGRRLDVLAATAPDEDPAPAAA</sequence>
<organism evidence="7 8">
    <name type="scientific">Amycolatopsis echigonensis</name>
    <dbReference type="NCBI Taxonomy" id="2576905"/>
    <lineage>
        <taxon>Bacteria</taxon>
        <taxon>Bacillati</taxon>
        <taxon>Actinomycetota</taxon>
        <taxon>Actinomycetes</taxon>
        <taxon>Pseudonocardiales</taxon>
        <taxon>Pseudonocardiaceae</taxon>
        <taxon>Amycolatopsis</taxon>
    </lineage>
</organism>
<evidence type="ECO:0000256" key="3">
    <source>
        <dbReference type="ARBA" id="ARBA00022692"/>
    </source>
</evidence>
<dbReference type="RefSeq" id="WP_183124211.1">
    <property type="nucleotide sequence ID" value="NZ_JACJHR010000019.1"/>
</dbReference>
<dbReference type="EMBL" id="JACJHR010000019">
    <property type="protein sequence ID" value="MBB2500536.1"/>
    <property type="molecule type" value="Genomic_DNA"/>
</dbReference>
<evidence type="ECO:0000256" key="2">
    <source>
        <dbReference type="ARBA" id="ARBA00022475"/>
    </source>
</evidence>
<feature type="transmembrane region" description="Helical" evidence="6">
    <location>
        <begin position="137"/>
        <end position="155"/>
    </location>
</feature>
<dbReference type="AlphaFoldDB" id="A0A8E2B3B0"/>
<dbReference type="PANTHER" id="PTHR42770:SF16">
    <property type="entry name" value="AMINO ACID PERMEASE"/>
    <property type="match status" value="1"/>
</dbReference>
<keyword evidence="4 6" id="KW-1133">Transmembrane helix</keyword>
<evidence type="ECO:0000313" key="8">
    <source>
        <dbReference type="Proteomes" id="UP000550260"/>
    </source>
</evidence>
<dbReference type="Proteomes" id="UP000550260">
    <property type="component" value="Unassembled WGS sequence"/>
</dbReference>